<dbReference type="Proteomes" id="UP000076079">
    <property type="component" value="Chromosome"/>
</dbReference>
<dbReference type="Gene3D" id="2.160.20.10">
    <property type="entry name" value="Single-stranded right-handed beta-helix, Pectin lyase-like"/>
    <property type="match status" value="1"/>
</dbReference>
<dbReference type="KEGG" id="abac:LuPra_02376"/>
<dbReference type="AlphaFoldDB" id="A0A143PLR7"/>
<reference evidence="3 4" key="1">
    <citation type="journal article" date="2016" name="Genome Announc.">
        <title>First Complete Genome Sequence of a Subdivision 6 Acidobacterium Strain.</title>
        <authorList>
            <person name="Huang S."/>
            <person name="Vieira S."/>
            <person name="Bunk B."/>
            <person name="Riedel T."/>
            <person name="Sproer C."/>
            <person name="Overmann J."/>
        </authorList>
    </citation>
    <scope>NUCLEOTIDE SEQUENCE [LARGE SCALE GENOMIC DNA]</scope>
    <source>
        <strain evidence="4">DSM 100886 HEG_-6_39</strain>
    </source>
</reference>
<name>A0A143PLR7_LUTPR</name>
<evidence type="ECO:0000313" key="4">
    <source>
        <dbReference type="Proteomes" id="UP000076079"/>
    </source>
</evidence>
<accession>A0A143PLR7</accession>
<reference evidence="4" key="2">
    <citation type="submission" date="2016-04" db="EMBL/GenBank/DDBJ databases">
        <title>First Complete Genome Sequence of a Subdivision 6 Acidobacterium.</title>
        <authorList>
            <person name="Huang S."/>
            <person name="Vieira S."/>
            <person name="Bunk B."/>
            <person name="Riedel T."/>
            <person name="Sproeer C."/>
            <person name="Overmann J."/>
        </authorList>
    </citation>
    <scope>NUCLEOTIDE SEQUENCE [LARGE SCALE GENOMIC DNA]</scope>
    <source>
        <strain evidence="4">DSM 100886 HEG_-6_39</strain>
    </source>
</reference>
<feature type="chain" id="PRO_5007511609" description="Periplasmic copper-binding protein NosD beta helix domain-containing protein" evidence="1">
    <location>
        <begin position="27"/>
        <end position="298"/>
    </location>
</feature>
<gene>
    <name evidence="3" type="ORF">LuPra_02376</name>
</gene>
<sequence length="298" mass="31502" precursor="true">MSRTTTIALFAAGVLLAGLSSPAARADVAHDRYYFLSEIGGCSRLAAFLKAVPGTVHANATLVIDQACIATSAIKETLVLPDRFTLAGVGINGEGMLQFSLPENVSAIRFASSPGVVNRMATIRDLTIVGRCCGQTGIDVSNSQFVYIRNVRLQDFAFGLSGNHAFSIFVDGSTLHNNATNIVIGHDTTAWRIRDTVTSQGIIGIQIRSTGRGHVVSGGRVESNSSWGIQVAGAMNVIENTWFEGNGGVTAIFVTGEAQKTRILGNLFSSQLVSDLGTETQMCFNMSFANDSADVNGC</sequence>
<organism evidence="3 4">
    <name type="scientific">Luteitalea pratensis</name>
    <dbReference type="NCBI Taxonomy" id="1855912"/>
    <lineage>
        <taxon>Bacteria</taxon>
        <taxon>Pseudomonadati</taxon>
        <taxon>Acidobacteriota</taxon>
        <taxon>Vicinamibacteria</taxon>
        <taxon>Vicinamibacterales</taxon>
        <taxon>Vicinamibacteraceae</taxon>
        <taxon>Luteitalea</taxon>
    </lineage>
</organism>
<evidence type="ECO:0000259" key="2">
    <source>
        <dbReference type="Pfam" id="PF05048"/>
    </source>
</evidence>
<dbReference type="InterPro" id="IPR012334">
    <property type="entry name" value="Pectin_lyas_fold"/>
</dbReference>
<protein>
    <recommendedName>
        <fullName evidence="2">Periplasmic copper-binding protein NosD beta helix domain-containing protein</fullName>
    </recommendedName>
</protein>
<dbReference type="OrthoDB" id="9553730at2"/>
<dbReference type="InterPro" id="IPR007742">
    <property type="entry name" value="NosD_dom"/>
</dbReference>
<proteinExistence type="predicted"/>
<evidence type="ECO:0000256" key="1">
    <source>
        <dbReference type="SAM" id="SignalP"/>
    </source>
</evidence>
<dbReference type="EMBL" id="CP015136">
    <property type="protein sequence ID" value="AMY09163.1"/>
    <property type="molecule type" value="Genomic_DNA"/>
</dbReference>
<dbReference type="Pfam" id="PF05048">
    <property type="entry name" value="NosD"/>
    <property type="match status" value="1"/>
</dbReference>
<keyword evidence="1" id="KW-0732">Signal</keyword>
<evidence type="ECO:0000313" key="3">
    <source>
        <dbReference type="EMBL" id="AMY09163.1"/>
    </source>
</evidence>
<dbReference type="SUPFAM" id="SSF51126">
    <property type="entry name" value="Pectin lyase-like"/>
    <property type="match status" value="1"/>
</dbReference>
<keyword evidence="4" id="KW-1185">Reference proteome</keyword>
<dbReference type="RefSeq" id="WP_110170934.1">
    <property type="nucleotide sequence ID" value="NZ_CP015136.1"/>
</dbReference>
<dbReference type="InterPro" id="IPR011050">
    <property type="entry name" value="Pectin_lyase_fold/virulence"/>
</dbReference>
<feature type="signal peptide" evidence="1">
    <location>
        <begin position="1"/>
        <end position="26"/>
    </location>
</feature>
<feature type="domain" description="Periplasmic copper-binding protein NosD beta helix" evidence="2">
    <location>
        <begin position="135"/>
        <end position="273"/>
    </location>
</feature>